<keyword evidence="4" id="KW-1185">Reference proteome</keyword>
<dbReference type="RefSeq" id="WP_206657433.1">
    <property type="nucleotide sequence ID" value="NZ_CP071182.1"/>
</dbReference>
<gene>
    <name evidence="3" type="ORF">JZ786_03535</name>
</gene>
<dbReference type="PRINTS" id="PR00080">
    <property type="entry name" value="SDRFAMILY"/>
</dbReference>
<dbReference type="KEGG" id="afx:JZ786_03535"/>
<proteinExistence type="predicted"/>
<evidence type="ECO:0000256" key="1">
    <source>
        <dbReference type="ARBA" id="ARBA00022857"/>
    </source>
</evidence>
<dbReference type="InterPro" id="IPR045017">
    <property type="entry name" value="DECR2-like"/>
</dbReference>
<dbReference type="InterPro" id="IPR002347">
    <property type="entry name" value="SDR_fam"/>
</dbReference>
<evidence type="ECO:0000313" key="4">
    <source>
        <dbReference type="Proteomes" id="UP000663505"/>
    </source>
</evidence>
<accession>A0A9X7W2J4</accession>
<sequence>MFQNDLLRDKVVLITGGGTGLGRAMGERFLDLGAKLAITSRRSEVLQAAAAEMSSEHGGEVFATACDVRDADAVSTMLDAVMEHYGRIDVLVNNAAGNFISPTERLSHRAFDAVLGIVLHGSVYCSLDLGKRWIAAGQSGTMLNIVTTYASTGSAYVVPSAVAKAGVLSLTRSLAVEWAKYGIRQVAIAPGPFPTEGAWSRLLPTNELAEGMIDRIPLKRVGEKEELTNLAAYLISDYAGYINGEVVTIDGGEWLQGAGQFSMLDKVSPEQWDLLRNITKQGK</sequence>
<dbReference type="GO" id="GO:0008206">
    <property type="term" value="P:bile acid metabolic process"/>
    <property type="evidence" value="ECO:0007669"/>
    <property type="project" value="UniProtKB-ARBA"/>
</dbReference>
<dbReference type="Pfam" id="PF13561">
    <property type="entry name" value="adh_short_C2"/>
    <property type="match status" value="1"/>
</dbReference>
<dbReference type="Proteomes" id="UP000663505">
    <property type="component" value="Chromosome"/>
</dbReference>
<evidence type="ECO:0000313" key="3">
    <source>
        <dbReference type="EMBL" id="QSO48098.1"/>
    </source>
</evidence>
<name>A0A9X7W2J4_9BACL</name>
<dbReference type="SUPFAM" id="SSF51735">
    <property type="entry name" value="NAD(P)-binding Rossmann-fold domains"/>
    <property type="match status" value="1"/>
</dbReference>
<keyword evidence="1" id="KW-0521">NADP</keyword>
<dbReference type="GO" id="GO:0008670">
    <property type="term" value="F:2,4-dienoyl-CoA reductase (NADPH) activity"/>
    <property type="evidence" value="ECO:0007669"/>
    <property type="project" value="InterPro"/>
</dbReference>
<dbReference type="FunFam" id="3.40.50.720:FF:000084">
    <property type="entry name" value="Short-chain dehydrogenase reductase"/>
    <property type="match status" value="1"/>
</dbReference>
<dbReference type="PANTHER" id="PTHR43296:SF2">
    <property type="entry name" value="PEROXISOMAL 2,4-DIENOYL-COA REDUCTASE [(3E)-ENOYL-COA-PRODUCING]"/>
    <property type="match status" value="1"/>
</dbReference>
<evidence type="ECO:0000256" key="2">
    <source>
        <dbReference type="ARBA" id="ARBA00023002"/>
    </source>
</evidence>
<dbReference type="EMBL" id="CP071182">
    <property type="protein sequence ID" value="QSO48098.1"/>
    <property type="molecule type" value="Genomic_DNA"/>
</dbReference>
<dbReference type="GO" id="GO:0009062">
    <property type="term" value="P:fatty acid catabolic process"/>
    <property type="evidence" value="ECO:0007669"/>
    <property type="project" value="InterPro"/>
</dbReference>
<dbReference type="InterPro" id="IPR036291">
    <property type="entry name" value="NAD(P)-bd_dom_sf"/>
</dbReference>
<dbReference type="PRINTS" id="PR00081">
    <property type="entry name" value="GDHRDH"/>
</dbReference>
<organism evidence="3 4">
    <name type="scientific">Alicyclobacillus mengziensis</name>
    <dbReference type="NCBI Taxonomy" id="2931921"/>
    <lineage>
        <taxon>Bacteria</taxon>
        <taxon>Bacillati</taxon>
        <taxon>Bacillota</taxon>
        <taxon>Bacilli</taxon>
        <taxon>Bacillales</taxon>
        <taxon>Alicyclobacillaceae</taxon>
        <taxon>Alicyclobacillus</taxon>
    </lineage>
</organism>
<dbReference type="AlphaFoldDB" id="A0A9X7W2J4"/>
<dbReference type="Gene3D" id="3.40.50.720">
    <property type="entry name" value="NAD(P)-binding Rossmann-like Domain"/>
    <property type="match status" value="1"/>
</dbReference>
<protein>
    <submittedName>
        <fullName evidence="3">SDR family oxidoreductase</fullName>
    </submittedName>
</protein>
<reference evidence="3 4" key="1">
    <citation type="submission" date="2021-02" db="EMBL/GenBank/DDBJ databases">
        <title>Alicyclobacillus curvatus sp. nov. and Alicyclobacillus mengziensis sp. nov., two acidophilic bacteria isolated from acid mine drainage.</title>
        <authorList>
            <person name="Huang Y."/>
        </authorList>
    </citation>
    <scope>NUCLEOTIDE SEQUENCE [LARGE SCALE GENOMIC DNA]</scope>
    <source>
        <strain evidence="3 4">S30H14</strain>
    </source>
</reference>
<dbReference type="CDD" id="cd05369">
    <property type="entry name" value="TER_DECR_SDR_a"/>
    <property type="match status" value="1"/>
</dbReference>
<keyword evidence="2" id="KW-0560">Oxidoreductase</keyword>
<dbReference type="PANTHER" id="PTHR43296">
    <property type="entry name" value="PEROXISOMAL 2,4-DIENOYL-COA REDUCTASE"/>
    <property type="match status" value="1"/>
</dbReference>